<evidence type="ECO:0008006" key="3">
    <source>
        <dbReference type="Google" id="ProtNLM"/>
    </source>
</evidence>
<dbReference type="AlphaFoldDB" id="A0A0J6SHT5"/>
<name>A0A0J6SHT5_9HYPH</name>
<organism evidence="1 2">
    <name type="scientific">Methylobacterium aquaticum</name>
    <dbReference type="NCBI Taxonomy" id="270351"/>
    <lineage>
        <taxon>Bacteria</taxon>
        <taxon>Pseudomonadati</taxon>
        <taxon>Pseudomonadota</taxon>
        <taxon>Alphaproteobacteria</taxon>
        <taxon>Hyphomicrobiales</taxon>
        <taxon>Methylobacteriaceae</taxon>
        <taxon>Methylobacterium</taxon>
    </lineage>
</organism>
<comment type="caution">
    <text evidence="1">The sequence shown here is derived from an EMBL/GenBank/DDBJ whole genome shotgun (WGS) entry which is preliminary data.</text>
</comment>
<accession>A0A0J6SHT5</accession>
<evidence type="ECO:0000313" key="1">
    <source>
        <dbReference type="EMBL" id="KMO32913.1"/>
    </source>
</evidence>
<proteinExistence type="predicted"/>
<dbReference type="EMBL" id="LABX01000127">
    <property type="protein sequence ID" value="KMO32913.1"/>
    <property type="molecule type" value="Genomic_DNA"/>
</dbReference>
<dbReference type="RefSeq" id="WP_048464897.1">
    <property type="nucleotide sequence ID" value="NZ_LABX01000127.1"/>
</dbReference>
<sequence length="106" mass="11230">MPDAAWRRVEAITARAPEKPAFGQPCNGCGFCCAAEPCGVARRFVPGAIDGAPCPAMEFEHGRFWCGMVRRPGRYLGLLHDWADEFLGGEVSKALGAGKGCCADVG</sequence>
<dbReference type="Proteomes" id="UP000035929">
    <property type="component" value="Unassembled WGS sequence"/>
</dbReference>
<dbReference type="OrthoDB" id="7357223at2"/>
<reference evidence="1 2" key="1">
    <citation type="submission" date="2015-03" db="EMBL/GenBank/DDBJ databases">
        <title>Genome sequencing of Methylobacterium aquaticum DSM16371 type strain.</title>
        <authorList>
            <person name="Chaudhry V."/>
            <person name="Patil P.B."/>
        </authorList>
    </citation>
    <scope>NUCLEOTIDE SEQUENCE [LARGE SCALE GENOMIC DNA]</scope>
    <source>
        <strain evidence="1 2">DSM 16371</strain>
    </source>
</reference>
<protein>
    <recommendedName>
        <fullName evidence="3">4Fe-4S ferredoxin-type domain-containing protein</fullName>
    </recommendedName>
</protein>
<evidence type="ECO:0000313" key="2">
    <source>
        <dbReference type="Proteomes" id="UP000035929"/>
    </source>
</evidence>
<dbReference type="PATRIC" id="fig|270351.6.peg.857"/>
<gene>
    <name evidence="1" type="ORF">VP06_16695</name>
</gene>